<reference evidence="1 2" key="1">
    <citation type="submission" date="2022-11" db="EMBL/GenBank/DDBJ databases">
        <title>Minimal conservation of predation-associated metabolite biosynthetic gene clusters underscores biosynthetic potential of Myxococcota including descriptions for ten novel species: Archangium lansinium sp. nov., Myxococcus landrumus sp. nov., Nannocystis bai.</title>
        <authorList>
            <person name="Ahearne A."/>
            <person name="Stevens C."/>
            <person name="Dowd S."/>
        </authorList>
    </citation>
    <scope>NUCLEOTIDE SEQUENCE [LARGE SCALE GENOMIC DNA]</scope>
    <source>
        <strain evidence="1 2">BB15-2</strain>
    </source>
</reference>
<sequence>MRADDPPGDFARVRELLQGAPFTSRPRSVVTTMLRVLFTGDTDTEISARGFTVRFIGGRTLSYVTEPAAATLHVLLSRANICPRGQPLAFRLAEEDGHALVGFADAARWVWIFPGDDLVLVSLRRPTCPGPPPADLPPLPLPTPVKKLYAHLALPLPCPCCGRSATVYRAAPDAWICGDPRCGRSFSPPQRTRALAELREDAGVVVRESSARPKIYR</sequence>
<organism evidence="1 2">
    <name type="scientific">Nannocystis bainbridge</name>
    <dbReference type="NCBI Taxonomy" id="2995303"/>
    <lineage>
        <taxon>Bacteria</taxon>
        <taxon>Pseudomonadati</taxon>
        <taxon>Myxococcota</taxon>
        <taxon>Polyangia</taxon>
        <taxon>Nannocystales</taxon>
        <taxon>Nannocystaceae</taxon>
        <taxon>Nannocystis</taxon>
    </lineage>
</organism>
<accession>A0ABT5DZS8</accession>
<evidence type="ECO:0000313" key="2">
    <source>
        <dbReference type="Proteomes" id="UP001221686"/>
    </source>
</evidence>
<evidence type="ECO:0000313" key="1">
    <source>
        <dbReference type="EMBL" id="MDC0718218.1"/>
    </source>
</evidence>
<dbReference type="EMBL" id="JAQNDL010000001">
    <property type="protein sequence ID" value="MDC0718218.1"/>
    <property type="molecule type" value="Genomic_DNA"/>
</dbReference>
<keyword evidence="2" id="KW-1185">Reference proteome</keyword>
<dbReference type="RefSeq" id="WP_272086696.1">
    <property type="nucleotide sequence ID" value="NZ_JAQNDL010000001.1"/>
</dbReference>
<gene>
    <name evidence="1" type="ORF">POL25_15020</name>
</gene>
<protein>
    <submittedName>
        <fullName evidence="1">Uncharacterized protein</fullName>
    </submittedName>
</protein>
<comment type="caution">
    <text evidence="1">The sequence shown here is derived from an EMBL/GenBank/DDBJ whole genome shotgun (WGS) entry which is preliminary data.</text>
</comment>
<proteinExistence type="predicted"/>
<name>A0ABT5DZS8_9BACT</name>
<dbReference type="Proteomes" id="UP001221686">
    <property type="component" value="Unassembled WGS sequence"/>
</dbReference>